<dbReference type="RefSeq" id="WP_109968926.1">
    <property type="nucleotide sequence ID" value="NZ_CP176093.1"/>
</dbReference>
<dbReference type="SUPFAM" id="SSF47598">
    <property type="entry name" value="Ribbon-helix-helix"/>
    <property type="match status" value="1"/>
</dbReference>
<evidence type="ECO:0000313" key="4">
    <source>
        <dbReference type="Proteomes" id="UP000245657"/>
    </source>
</evidence>
<dbReference type="GO" id="GO:0006355">
    <property type="term" value="P:regulation of DNA-templated transcription"/>
    <property type="evidence" value="ECO:0007669"/>
    <property type="project" value="InterPro"/>
</dbReference>
<evidence type="ECO:0000313" key="3">
    <source>
        <dbReference type="EMBL" id="PWR71308.1"/>
    </source>
</evidence>
<feature type="domain" description="Ribbon-helix-helix protein CopG" evidence="2">
    <location>
        <begin position="6"/>
        <end position="41"/>
    </location>
</feature>
<accession>A0A2V2N463</accession>
<protein>
    <recommendedName>
        <fullName evidence="2">Ribbon-helix-helix protein CopG domain-containing protein</fullName>
    </recommendedName>
</protein>
<name>A0A2V2N463_9EURY</name>
<dbReference type="InterPro" id="IPR010985">
    <property type="entry name" value="Ribbon_hlx_hlx"/>
</dbReference>
<gene>
    <name evidence="3" type="ORF">DK846_10595</name>
</gene>
<sequence>MKRRYNITLTPEMDEKLNHYAYVTRKSRSSLIEEALDQYLAGKDDGSRSSHDDVSVLKERMELLEAKIQRIETRDCLRQEPVQSRTQNFQEKNSPVISQTPQCQNPDKMRQNLPLETEVQSVISLDPDGWYTQTLVSEFLDQSVLPSTRKSIVSLAVARGEMETNGKKRKGCRIKGSSAIRWIISMRKKDKPPVFFLGSH</sequence>
<evidence type="ECO:0000256" key="1">
    <source>
        <dbReference type="SAM" id="MobiDB-lite"/>
    </source>
</evidence>
<dbReference type="InterPro" id="IPR002145">
    <property type="entry name" value="CopG"/>
</dbReference>
<dbReference type="Gene3D" id="1.10.1220.10">
    <property type="entry name" value="Met repressor-like"/>
    <property type="match status" value="1"/>
</dbReference>
<dbReference type="EMBL" id="QGMY01000008">
    <property type="protein sequence ID" value="PWR71308.1"/>
    <property type="molecule type" value="Genomic_DNA"/>
</dbReference>
<organism evidence="3 4">
    <name type="scientific">Methanospirillum lacunae</name>
    <dbReference type="NCBI Taxonomy" id="668570"/>
    <lineage>
        <taxon>Archaea</taxon>
        <taxon>Methanobacteriati</taxon>
        <taxon>Methanobacteriota</taxon>
        <taxon>Stenosarchaea group</taxon>
        <taxon>Methanomicrobia</taxon>
        <taxon>Methanomicrobiales</taxon>
        <taxon>Methanospirillaceae</taxon>
        <taxon>Methanospirillum</taxon>
    </lineage>
</organism>
<dbReference type="InterPro" id="IPR013321">
    <property type="entry name" value="Arc_rbn_hlx_hlx"/>
</dbReference>
<proteinExistence type="predicted"/>
<feature type="region of interest" description="Disordered" evidence="1">
    <location>
        <begin position="85"/>
        <end position="106"/>
    </location>
</feature>
<dbReference type="Pfam" id="PF01402">
    <property type="entry name" value="RHH_1"/>
    <property type="match status" value="1"/>
</dbReference>
<dbReference type="Proteomes" id="UP000245657">
    <property type="component" value="Unassembled WGS sequence"/>
</dbReference>
<dbReference type="GeneID" id="97547069"/>
<feature type="compositionally biased region" description="Polar residues" evidence="1">
    <location>
        <begin position="85"/>
        <end position="105"/>
    </location>
</feature>
<reference evidence="3 4" key="1">
    <citation type="submission" date="2018-05" db="EMBL/GenBank/DDBJ databases">
        <title>Draft genome of Methanospirillum lacunae Ki8-1.</title>
        <authorList>
            <person name="Dueholm M.S."/>
            <person name="Nielsen P.H."/>
            <person name="Bakmann L.F."/>
            <person name="Otzen D.E."/>
        </authorList>
    </citation>
    <scope>NUCLEOTIDE SEQUENCE [LARGE SCALE GENOMIC DNA]</scope>
    <source>
        <strain evidence="3 4">Ki8-1</strain>
    </source>
</reference>
<dbReference type="AlphaFoldDB" id="A0A2V2N463"/>
<dbReference type="OrthoDB" id="386729at2157"/>
<keyword evidence="4" id="KW-1185">Reference proteome</keyword>
<evidence type="ECO:0000259" key="2">
    <source>
        <dbReference type="Pfam" id="PF01402"/>
    </source>
</evidence>
<comment type="caution">
    <text evidence="3">The sequence shown here is derived from an EMBL/GenBank/DDBJ whole genome shotgun (WGS) entry which is preliminary data.</text>
</comment>